<dbReference type="EMBL" id="BK016244">
    <property type="protein sequence ID" value="DAG04562.1"/>
    <property type="molecule type" value="Genomic_DNA"/>
</dbReference>
<evidence type="ECO:0000313" key="1">
    <source>
        <dbReference type="EMBL" id="DAG04562.1"/>
    </source>
</evidence>
<proteinExistence type="predicted"/>
<accession>A0A8S5VCR1</accession>
<protein>
    <submittedName>
        <fullName evidence="1">Uncharacterized protein</fullName>
    </submittedName>
</protein>
<sequence>MKTNTLMPVIKAILNDEEFLCGGIFTKEKQYAKKYDLTMEEIGNIQTCLYYALHIKDECYNERINHLCD</sequence>
<reference evidence="1" key="1">
    <citation type="journal article" date="2021" name="Proc. Natl. Acad. Sci. U.S.A.">
        <title>A Catalog of Tens of Thousands of Viruses from Human Metagenomes Reveals Hidden Associations with Chronic Diseases.</title>
        <authorList>
            <person name="Tisza M.J."/>
            <person name="Buck C.B."/>
        </authorList>
    </citation>
    <scope>NUCLEOTIDE SEQUENCE</scope>
    <source>
        <strain evidence="1">CtDXu9</strain>
    </source>
</reference>
<organism evidence="1">
    <name type="scientific">Siphoviridae sp. ctDXu9</name>
    <dbReference type="NCBI Taxonomy" id="2825387"/>
    <lineage>
        <taxon>Viruses</taxon>
        <taxon>Duplodnaviria</taxon>
        <taxon>Heunggongvirae</taxon>
        <taxon>Uroviricota</taxon>
        <taxon>Caudoviricetes</taxon>
    </lineage>
</organism>
<name>A0A8S5VCR1_9CAUD</name>